<evidence type="ECO:0000259" key="1">
    <source>
        <dbReference type="Pfam" id="PF16130"/>
    </source>
</evidence>
<gene>
    <name evidence="2" type="ORF">ACFPFU_20565</name>
</gene>
<keyword evidence="3" id="KW-1185">Reference proteome</keyword>
<dbReference type="NCBIfam" id="TIGR04456">
    <property type="entry name" value="LruC_dom"/>
    <property type="match status" value="1"/>
</dbReference>
<accession>A0ABV9T5T6</accession>
<dbReference type="Proteomes" id="UP001595818">
    <property type="component" value="Unassembled WGS sequence"/>
</dbReference>
<dbReference type="InterPro" id="IPR031025">
    <property type="entry name" value="LruC_dom"/>
</dbReference>
<evidence type="ECO:0000313" key="2">
    <source>
        <dbReference type="EMBL" id="MFC4874110.1"/>
    </source>
</evidence>
<dbReference type="EMBL" id="JBHSJJ010000015">
    <property type="protein sequence ID" value="MFC4874110.1"/>
    <property type="molecule type" value="Genomic_DNA"/>
</dbReference>
<comment type="caution">
    <text evidence="2">The sequence shown here is derived from an EMBL/GenBank/DDBJ whole genome shotgun (WGS) entry which is preliminary data.</text>
</comment>
<dbReference type="RefSeq" id="WP_377067641.1">
    <property type="nucleotide sequence ID" value="NZ_JBHSJJ010000015.1"/>
</dbReference>
<organism evidence="2 3">
    <name type="scientific">Negadavirga shengliensis</name>
    <dbReference type="NCBI Taxonomy" id="1389218"/>
    <lineage>
        <taxon>Bacteria</taxon>
        <taxon>Pseudomonadati</taxon>
        <taxon>Bacteroidota</taxon>
        <taxon>Cytophagia</taxon>
        <taxon>Cytophagales</taxon>
        <taxon>Cyclobacteriaceae</taxon>
        <taxon>Negadavirga</taxon>
    </lineage>
</organism>
<dbReference type="Pfam" id="PF16130">
    <property type="entry name" value="DUF4842"/>
    <property type="match status" value="1"/>
</dbReference>
<name>A0ABV9T5T6_9BACT</name>
<protein>
    <submittedName>
        <fullName evidence="2">LruC domain-containing protein</fullName>
    </submittedName>
</protein>
<evidence type="ECO:0000313" key="3">
    <source>
        <dbReference type="Proteomes" id="UP001595818"/>
    </source>
</evidence>
<sequence>MRNILVIVFIGLGIVSSNAQNMVRNDAELGDRNLYLASCWSMNGVTVSGEASTLVSGSFSFRTNPVVSESATAVWIKSPWLNPEAGNITVKTRLDGNSGGNRAVVFQYVTFNGSNGGTGEGNAVEFARFDFPNPINNQTSVHNVSVAVPAAVIGQPHKILISFTGTGGSARIGLDDWVIPGKYNVDPSKNCFPLIDEVDSDGDGVPDEEDDYPNDPFRAYNNYFPSKNFGTLMFEDLWPALGDYDFNDLVVDYRINRVTDADGEVVEVITELKTRAAGAGFRNGFGIEFTGLAPDRIIAVEGTKIKTESIHVFAPNGLEAGTEYVTFIPYDDAHNVLTHPGGGSIGINTDPNFPLQKPVTQTVILTLKKDGQAAIGGATSLAEVGMGNFNPFLISNQNRQLEVHLPGKTPTALADKSLMGTKDDGSQSGVSNSYYKSKETNLPWAMNISESIPYMVDKVDVTQGYRKFFDWVVSGGSMYADWYLDLPGHRDNGVLLNAQ</sequence>
<feature type="domain" description="DUF4842" evidence="1">
    <location>
        <begin position="263"/>
        <end position="483"/>
    </location>
</feature>
<proteinExistence type="predicted"/>
<reference evidence="3" key="1">
    <citation type="journal article" date="2019" name="Int. J. Syst. Evol. Microbiol.">
        <title>The Global Catalogue of Microorganisms (GCM) 10K type strain sequencing project: providing services to taxonomists for standard genome sequencing and annotation.</title>
        <authorList>
            <consortium name="The Broad Institute Genomics Platform"/>
            <consortium name="The Broad Institute Genome Sequencing Center for Infectious Disease"/>
            <person name="Wu L."/>
            <person name="Ma J."/>
        </authorList>
    </citation>
    <scope>NUCLEOTIDE SEQUENCE [LARGE SCALE GENOMIC DNA]</scope>
    <source>
        <strain evidence="3">CGMCC 4.7466</strain>
    </source>
</reference>
<dbReference type="InterPro" id="IPR032295">
    <property type="entry name" value="DUF4842"/>
</dbReference>